<accession>A0A8H7PNM1</accession>
<dbReference type="PANTHER" id="PTHR11380:SF5">
    <property type="entry name" value="TRANSCRIPTION INITIATION FACTOR TFIID SUBUNIT 13"/>
    <property type="match status" value="1"/>
</dbReference>
<keyword evidence="2" id="KW-0805">Transcription regulation</keyword>
<evidence type="ECO:0000256" key="4">
    <source>
        <dbReference type="ARBA" id="ARBA00023242"/>
    </source>
</evidence>
<dbReference type="Gene3D" id="1.10.20.10">
    <property type="entry name" value="Histone, subunit A"/>
    <property type="match status" value="1"/>
</dbReference>
<evidence type="ECO:0000256" key="3">
    <source>
        <dbReference type="ARBA" id="ARBA00023163"/>
    </source>
</evidence>
<dbReference type="GO" id="GO:0005669">
    <property type="term" value="C:transcription factor TFIID complex"/>
    <property type="evidence" value="ECO:0007669"/>
    <property type="project" value="TreeGrafter"/>
</dbReference>
<dbReference type="GO" id="GO:0051123">
    <property type="term" value="P:RNA polymerase II preinitiation complex assembly"/>
    <property type="evidence" value="ECO:0007669"/>
    <property type="project" value="TreeGrafter"/>
</dbReference>
<evidence type="ECO:0000256" key="1">
    <source>
        <dbReference type="ARBA" id="ARBA00004123"/>
    </source>
</evidence>
<evidence type="ECO:0000256" key="2">
    <source>
        <dbReference type="ARBA" id="ARBA00023015"/>
    </source>
</evidence>
<dbReference type="Pfam" id="PF02269">
    <property type="entry name" value="TFIID-18kDa"/>
    <property type="match status" value="1"/>
</dbReference>
<evidence type="ECO:0000256" key="5">
    <source>
        <dbReference type="ARBA" id="ARBA00038392"/>
    </source>
</evidence>
<comment type="subcellular location">
    <subcellularLocation>
        <location evidence="1">Nucleus</location>
    </subcellularLocation>
</comment>
<dbReference type="AlphaFoldDB" id="A0A8H7PNM1"/>
<name>A0A8H7PNM1_9FUNG</name>
<sequence length="149" mass="16769">MREIEQLELPQLKQTQCITTMSENQGSNVKEPGSGPGPGRRKTVRKGMFLKDLKPMIYGAGDVPQPASDTVALMDDLIIDYITEMCLKAAKVAEPRGKVKVDDVKFILRKDPKKMARVEELIYMDDHIRKAKQIVDMNEVEPSAEKLNP</sequence>
<comment type="similarity">
    <text evidence="5">Belongs to the TAF13 family.</text>
</comment>
<organism evidence="8 9">
    <name type="scientific">Umbelopsis vinacea</name>
    <dbReference type="NCBI Taxonomy" id="44442"/>
    <lineage>
        <taxon>Eukaryota</taxon>
        <taxon>Fungi</taxon>
        <taxon>Fungi incertae sedis</taxon>
        <taxon>Mucoromycota</taxon>
        <taxon>Mucoromycotina</taxon>
        <taxon>Umbelopsidomycetes</taxon>
        <taxon>Umbelopsidales</taxon>
        <taxon>Umbelopsidaceae</taxon>
        <taxon>Umbelopsis</taxon>
    </lineage>
</organism>
<dbReference type="GO" id="GO:0046982">
    <property type="term" value="F:protein heterodimerization activity"/>
    <property type="evidence" value="ECO:0007669"/>
    <property type="project" value="InterPro"/>
</dbReference>
<feature type="region of interest" description="Disordered" evidence="7">
    <location>
        <begin position="21"/>
        <end position="44"/>
    </location>
</feature>
<protein>
    <recommendedName>
        <fullName evidence="6">Transcription initiation factor TFIID subunit 13</fullName>
    </recommendedName>
</protein>
<proteinExistence type="inferred from homology"/>
<dbReference type="PANTHER" id="PTHR11380">
    <property type="entry name" value="TRANSCRIPTION INITIATION FACTOR TFIID/SUPT3-RELATED"/>
    <property type="match status" value="1"/>
</dbReference>
<dbReference type="EMBL" id="JAEPRA010000013">
    <property type="protein sequence ID" value="KAG2176719.1"/>
    <property type="molecule type" value="Genomic_DNA"/>
</dbReference>
<gene>
    <name evidence="8" type="ORF">INT44_007383</name>
</gene>
<dbReference type="Proteomes" id="UP000612746">
    <property type="component" value="Unassembled WGS sequence"/>
</dbReference>
<evidence type="ECO:0000313" key="8">
    <source>
        <dbReference type="EMBL" id="KAG2176719.1"/>
    </source>
</evidence>
<evidence type="ECO:0000256" key="7">
    <source>
        <dbReference type="SAM" id="MobiDB-lite"/>
    </source>
</evidence>
<dbReference type="SUPFAM" id="SSF47113">
    <property type="entry name" value="Histone-fold"/>
    <property type="match status" value="1"/>
</dbReference>
<dbReference type="OrthoDB" id="10266074at2759"/>
<dbReference type="CDD" id="cd07978">
    <property type="entry name" value="HFD_TAF13"/>
    <property type="match status" value="1"/>
</dbReference>
<dbReference type="InterPro" id="IPR003195">
    <property type="entry name" value="TFIID_TAF13"/>
</dbReference>
<keyword evidence="4" id="KW-0539">Nucleus</keyword>
<evidence type="ECO:0000256" key="6">
    <source>
        <dbReference type="ARBA" id="ARBA00040136"/>
    </source>
</evidence>
<dbReference type="InterPro" id="IPR009072">
    <property type="entry name" value="Histone-fold"/>
</dbReference>
<evidence type="ECO:0000313" key="9">
    <source>
        <dbReference type="Proteomes" id="UP000612746"/>
    </source>
</evidence>
<comment type="caution">
    <text evidence="8">The sequence shown here is derived from an EMBL/GenBank/DDBJ whole genome shotgun (WGS) entry which is preliminary data.</text>
</comment>
<keyword evidence="9" id="KW-1185">Reference proteome</keyword>
<reference evidence="8" key="1">
    <citation type="submission" date="2020-12" db="EMBL/GenBank/DDBJ databases">
        <title>Metabolic potential, ecology and presence of endohyphal bacteria is reflected in genomic diversity of Mucoromycotina.</title>
        <authorList>
            <person name="Muszewska A."/>
            <person name="Okrasinska A."/>
            <person name="Steczkiewicz K."/>
            <person name="Drgas O."/>
            <person name="Orlowska M."/>
            <person name="Perlinska-Lenart U."/>
            <person name="Aleksandrzak-Piekarczyk T."/>
            <person name="Szatraj K."/>
            <person name="Zielenkiewicz U."/>
            <person name="Pilsyk S."/>
            <person name="Malc E."/>
            <person name="Mieczkowski P."/>
            <person name="Kruszewska J.S."/>
            <person name="Biernat P."/>
            <person name="Pawlowska J."/>
        </authorList>
    </citation>
    <scope>NUCLEOTIDE SEQUENCE</scope>
    <source>
        <strain evidence="8">WA0000051536</strain>
    </source>
</reference>
<keyword evidence="3" id="KW-0804">Transcription</keyword>